<gene>
    <name evidence="2" type="ORF">EAI_14408</name>
</gene>
<proteinExistence type="predicted"/>
<reference evidence="2 3" key="1">
    <citation type="journal article" date="2010" name="Science">
        <title>Genomic comparison of the ants Camponotus floridanus and Harpegnathos saltator.</title>
        <authorList>
            <person name="Bonasio R."/>
            <person name="Zhang G."/>
            <person name="Ye C."/>
            <person name="Mutti N.S."/>
            <person name="Fang X."/>
            <person name="Qin N."/>
            <person name="Donahue G."/>
            <person name="Yang P."/>
            <person name="Li Q."/>
            <person name="Li C."/>
            <person name="Zhang P."/>
            <person name="Huang Z."/>
            <person name="Berger S.L."/>
            <person name="Reinberg D."/>
            <person name="Wang J."/>
            <person name="Liebig J."/>
        </authorList>
    </citation>
    <scope>NUCLEOTIDE SEQUENCE [LARGE SCALE GENOMIC DNA]</scope>
    <source>
        <strain evidence="2 3">R22 G/1</strain>
    </source>
</reference>
<feature type="region of interest" description="Disordered" evidence="1">
    <location>
        <begin position="54"/>
        <end position="189"/>
    </location>
</feature>
<dbReference type="Proteomes" id="UP000008237">
    <property type="component" value="Unassembled WGS sequence"/>
</dbReference>
<sequence length="189" mass="19667">MVVLVHSSCNPGSVKAVPLGPVTAPGFPAVGVFQSCSSASVRPRYRRRYQATTPFEAGQEGASPLKPGRVSGPAPARQPLRAGRPASILNSPRRGQTPTPKGGTHQGRGKPPPPSATGEKAAAGLCEYTPPGPQPKTITLPGSQCPGADHQSTPSPACASRDRPRQFPVESNERSKPLKPPAFAHIRGH</sequence>
<feature type="compositionally biased region" description="Polar residues" evidence="1">
    <location>
        <begin position="88"/>
        <end position="99"/>
    </location>
</feature>
<evidence type="ECO:0000313" key="2">
    <source>
        <dbReference type="EMBL" id="EFN81655.1"/>
    </source>
</evidence>
<organism evidence="3">
    <name type="scientific">Harpegnathos saltator</name>
    <name type="common">Jerdon's jumping ant</name>
    <dbReference type="NCBI Taxonomy" id="610380"/>
    <lineage>
        <taxon>Eukaryota</taxon>
        <taxon>Metazoa</taxon>
        <taxon>Ecdysozoa</taxon>
        <taxon>Arthropoda</taxon>
        <taxon>Hexapoda</taxon>
        <taxon>Insecta</taxon>
        <taxon>Pterygota</taxon>
        <taxon>Neoptera</taxon>
        <taxon>Endopterygota</taxon>
        <taxon>Hymenoptera</taxon>
        <taxon>Apocrita</taxon>
        <taxon>Aculeata</taxon>
        <taxon>Formicoidea</taxon>
        <taxon>Formicidae</taxon>
        <taxon>Ponerinae</taxon>
        <taxon>Ponerini</taxon>
        <taxon>Harpegnathos</taxon>
    </lineage>
</organism>
<dbReference type="EMBL" id="GL449966">
    <property type="protein sequence ID" value="EFN81655.1"/>
    <property type="molecule type" value="Genomic_DNA"/>
</dbReference>
<evidence type="ECO:0000256" key="1">
    <source>
        <dbReference type="SAM" id="MobiDB-lite"/>
    </source>
</evidence>
<protein>
    <submittedName>
        <fullName evidence="2">Uncharacterized protein</fullName>
    </submittedName>
</protein>
<name>E2BRM1_HARSA</name>
<dbReference type="InParanoid" id="E2BRM1"/>
<evidence type="ECO:0000313" key="3">
    <source>
        <dbReference type="Proteomes" id="UP000008237"/>
    </source>
</evidence>
<feature type="compositionally biased region" description="Basic and acidic residues" evidence="1">
    <location>
        <begin position="160"/>
        <end position="176"/>
    </location>
</feature>
<dbReference type="AlphaFoldDB" id="E2BRM1"/>
<keyword evidence="3" id="KW-1185">Reference proteome</keyword>
<accession>E2BRM1</accession>